<dbReference type="PROSITE" id="PS00819">
    <property type="entry name" value="DPS_2"/>
    <property type="match status" value="1"/>
</dbReference>
<dbReference type="AlphaFoldDB" id="A0A419VVS6"/>
<dbReference type="Gene3D" id="1.20.1260.10">
    <property type="match status" value="1"/>
</dbReference>
<evidence type="ECO:0000256" key="1">
    <source>
        <dbReference type="ARBA" id="ARBA00009497"/>
    </source>
</evidence>
<dbReference type="OrthoDB" id="9797023at2"/>
<dbReference type="SUPFAM" id="SSF47240">
    <property type="entry name" value="Ferritin-like"/>
    <property type="match status" value="1"/>
</dbReference>
<dbReference type="InterPro" id="IPR012347">
    <property type="entry name" value="Ferritin-like"/>
</dbReference>
<dbReference type="RefSeq" id="WP_120275513.1">
    <property type="nucleotide sequence ID" value="NZ_RAPN01000005.1"/>
</dbReference>
<proteinExistence type="inferred from homology"/>
<reference evidence="4 5" key="1">
    <citation type="submission" date="2018-09" db="EMBL/GenBank/DDBJ databases">
        <title>Genomic Encyclopedia of Archaeal and Bacterial Type Strains, Phase II (KMG-II): from individual species to whole genera.</title>
        <authorList>
            <person name="Goeker M."/>
        </authorList>
    </citation>
    <scope>NUCLEOTIDE SEQUENCE [LARGE SCALE GENOMIC DNA]</scope>
    <source>
        <strain evidence="4 5">DSM 27148</strain>
    </source>
</reference>
<dbReference type="InterPro" id="IPR002177">
    <property type="entry name" value="DPS_DNA-bd"/>
</dbReference>
<dbReference type="CDD" id="cd01043">
    <property type="entry name" value="DPS"/>
    <property type="match status" value="1"/>
</dbReference>
<dbReference type="GO" id="GO:0003677">
    <property type="term" value="F:DNA binding"/>
    <property type="evidence" value="ECO:0007669"/>
    <property type="project" value="UniProtKB-KW"/>
</dbReference>
<evidence type="ECO:0000259" key="3">
    <source>
        <dbReference type="Pfam" id="PF00210"/>
    </source>
</evidence>
<dbReference type="PRINTS" id="PR01346">
    <property type="entry name" value="HELNAPAPROT"/>
</dbReference>
<evidence type="ECO:0000313" key="5">
    <source>
        <dbReference type="Proteomes" id="UP000283387"/>
    </source>
</evidence>
<comment type="similarity">
    <text evidence="1 2">Belongs to the Dps family.</text>
</comment>
<dbReference type="PROSITE" id="PS00818">
    <property type="entry name" value="DPS_1"/>
    <property type="match status" value="1"/>
</dbReference>
<protein>
    <submittedName>
        <fullName evidence="4">Starvation-inducible DNA-binding protein</fullName>
    </submittedName>
</protein>
<dbReference type="PANTHER" id="PTHR42932">
    <property type="entry name" value="GENERAL STRESS PROTEIN 20U"/>
    <property type="match status" value="1"/>
</dbReference>
<feature type="domain" description="Ferritin/DPS" evidence="3">
    <location>
        <begin position="25"/>
        <end position="159"/>
    </location>
</feature>
<dbReference type="EMBL" id="RAPN01000005">
    <property type="protein sequence ID" value="RKD86156.1"/>
    <property type="molecule type" value="Genomic_DNA"/>
</dbReference>
<dbReference type="InterPro" id="IPR023188">
    <property type="entry name" value="DPS_DNA-bd_CS"/>
</dbReference>
<keyword evidence="5" id="KW-1185">Reference proteome</keyword>
<dbReference type="GO" id="GO:0008199">
    <property type="term" value="F:ferric iron binding"/>
    <property type="evidence" value="ECO:0007669"/>
    <property type="project" value="InterPro"/>
</dbReference>
<dbReference type="InterPro" id="IPR008331">
    <property type="entry name" value="Ferritin_DPS_dom"/>
</dbReference>
<name>A0A419VVS6_9BACT</name>
<dbReference type="Pfam" id="PF00210">
    <property type="entry name" value="Ferritin"/>
    <property type="match status" value="1"/>
</dbReference>
<dbReference type="Proteomes" id="UP000283387">
    <property type="component" value="Unassembled WGS sequence"/>
</dbReference>
<dbReference type="GO" id="GO:0016722">
    <property type="term" value="F:oxidoreductase activity, acting on metal ions"/>
    <property type="evidence" value="ECO:0007669"/>
    <property type="project" value="InterPro"/>
</dbReference>
<keyword evidence="4" id="KW-0238">DNA-binding</keyword>
<dbReference type="PIRSF" id="PIRSF005900">
    <property type="entry name" value="Dps"/>
    <property type="match status" value="1"/>
</dbReference>
<dbReference type="PANTHER" id="PTHR42932:SF1">
    <property type="entry name" value="GENERAL STRESS PROTEIN 20U"/>
    <property type="match status" value="1"/>
</dbReference>
<organism evidence="4 5">
    <name type="scientific">Mangrovibacterium diazotrophicum</name>
    <dbReference type="NCBI Taxonomy" id="1261403"/>
    <lineage>
        <taxon>Bacteria</taxon>
        <taxon>Pseudomonadati</taxon>
        <taxon>Bacteroidota</taxon>
        <taxon>Bacteroidia</taxon>
        <taxon>Marinilabiliales</taxon>
        <taxon>Prolixibacteraceae</taxon>
        <taxon>Mangrovibacterium</taxon>
    </lineage>
</organism>
<sequence>METTEKTVSRLGYQTEKSKELVNRMNVLIASYHVHYQKLRNFHWNVTGKDFFDLHEKFEELYDFAKVNIDDLAERARVFGANPMARLSDYLHYSRIAEPEGIPAPERMVEEILSDFEIILSQMINVLDQANETGDVSTVDLVNKMVKSTEKYYWMFSAWSKN</sequence>
<evidence type="ECO:0000313" key="4">
    <source>
        <dbReference type="EMBL" id="RKD86156.1"/>
    </source>
</evidence>
<gene>
    <name evidence="4" type="ORF">BC643_4473</name>
</gene>
<comment type="caution">
    <text evidence="4">The sequence shown here is derived from an EMBL/GenBank/DDBJ whole genome shotgun (WGS) entry which is preliminary data.</text>
</comment>
<accession>A0A419VVS6</accession>
<evidence type="ECO:0000256" key="2">
    <source>
        <dbReference type="RuleBase" id="RU003875"/>
    </source>
</evidence>
<dbReference type="InterPro" id="IPR009078">
    <property type="entry name" value="Ferritin-like_SF"/>
</dbReference>